<dbReference type="Pfam" id="PF02597">
    <property type="entry name" value="ThiS"/>
    <property type="match status" value="1"/>
</dbReference>
<dbReference type="InterPro" id="IPR054834">
    <property type="entry name" value="SAMP1_3"/>
</dbReference>
<dbReference type="Proteomes" id="UP001596442">
    <property type="component" value="Unassembled WGS sequence"/>
</dbReference>
<dbReference type="NCBIfam" id="NF041918">
    <property type="entry name" value="SAMP1"/>
    <property type="match status" value="1"/>
</dbReference>
<protein>
    <submittedName>
        <fullName evidence="1">Ubiquitin-like small modifier protein 1</fullName>
    </submittedName>
</protein>
<gene>
    <name evidence="1" type="ORF">ACFQEU_08455</name>
</gene>
<dbReference type="InterPro" id="IPR003749">
    <property type="entry name" value="ThiS/MoaD-like"/>
</dbReference>
<sequence length="98" mass="10562">MEIECRFFGPFREAVDGNRVVLDIDADTYGELLALLEDRYPELAGRLVDGDGGFAGSTVVTRNGTDLRHLDGLDTPVQEGDVVRTIPSVYGGCTAGRT</sequence>
<dbReference type="InterPro" id="IPR016155">
    <property type="entry name" value="Mopterin_synth/thiamin_S_b"/>
</dbReference>
<proteinExistence type="predicted"/>
<accession>A0ABD5SBL8</accession>
<dbReference type="SUPFAM" id="SSF54285">
    <property type="entry name" value="MoaD/ThiS"/>
    <property type="match status" value="1"/>
</dbReference>
<name>A0ABD5SBL8_9EURY</name>
<dbReference type="AlphaFoldDB" id="A0ABD5SBL8"/>
<dbReference type="PANTHER" id="PTHR38031">
    <property type="entry name" value="SULFUR CARRIER PROTEIN SLR0821-RELATED"/>
    <property type="match status" value="1"/>
</dbReference>
<reference evidence="1 2" key="1">
    <citation type="journal article" date="2019" name="Int. J. Syst. Evol. Microbiol.">
        <title>The Global Catalogue of Microorganisms (GCM) 10K type strain sequencing project: providing services to taxonomists for standard genome sequencing and annotation.</title>
        <authorList>
            <consortium name="The Broad Institute Genomics Platform"/>
            <consortium name="The Broad Institute Genome Sequencing Center for Infectious Disease"/>
            <person name="Wu L."/>
            <person name="Ma J."/>
        </authorList>
    </citation>
    <scope>NUCLEOTIDE SEQUENCE [LARGE SCALE GENOMIC DNA]</scope>
    <source>
        <strain evidence="1 2">CGMCC 1.3239</strain>
    </source>
</reference>
<evidence type="ECO:0000313" key="2">
    <source>
        <dbReference type="Proteomes" id="UP001596442"/>
    </source>
</evidence>
<dbReference type="RefSeq" id="WP_379781146.1">
    <property type="nucleotide sequence ID" value="NZ_JBHSWW010000103.1"/>
</dbReference>
<dbReference type="InterPro" id="IPR052045">
    <property type="entry name" value="Sulfur_Carrier/Prot_Modifier"/>
</dbReference>
<evidence type="ECO:0000313" key="1">
    <source>
        <dbReference type="EMBL" id="MFC6753492.1"/>
    </source>
</evidence>
<organism evidence="1 2">
    <name type="scientific">Halorubrum tibetense</name>
    <dbReference type="NCBI Taxonomy" id="175631"/>
    <lineage>
        <taxon>Archaea</taxon>
        <taxon>Methanobacteriati</taxon>
        <taxon>Methanobacteriota</taxon>
        <taxon>Stenosarchaea group</taxon>
        <taxon>Halobacteria</taxon>
        <taxon>Halobacteriales</taxon>
        <taxon>Haloferacaceae</taxon>
        <taxon>Halorubrum</taxon>
    </lineage>
</organism>
<dbReference type="PANTHER" id="PTHR38031:SF1">
    <property type="entry name" value="SULFUR CARRIER PROTEIN CYSO"/>
    <property type="match status" value="1"/>
</dbReference>
<comment type="caution">
    <text evidence="1">The sequence shown here is derived from an EMBL/GenBank/DDBJ whole genome shotgun (WGS) entry which is preliminary data.</text>
</comment>
<dbReference type="Gene3D" id="3.10.20.30">
    <property type="match status" value="1"/>
</dbReference>
<dbReference type="InterPro" id="IPR012675">
    <property type="entry name" value="Beta-grasp_dom_sf"/>
</dbReference>
<dbReference type="EMBL" id="JBHSWW010000103">
    <property type="protein sequence ID" value="MFC6753492.1"/>
    <property type="molecule type" value="Genomic_DNA"/>
</dbReference>
<keyword evidence="2" id="KW-1185">Reference proteome</keyword>